<dbReference type="InterPro" id="IPR041017">
    <property type="entry name" value="Thioredoxin_10"/>
</dbReference>
<dbReference type="GO" id="GO:0016853">
    <property type="term" value="F:isomerase activity"/>
    <property type="evidence" value="ECO:0007669"/>
    <property type="project" value="UniProtKB-KW"/>
</dbReference>
<sequence length="330" mass="37561">MSTQEKAKQYEPAKEISSPDGFINTDNITIEGLVGKKVVLVDFWTYSCINCQRTTPYLNAWYEKYADQGLEIIGIHTPEFEFEKDYNNVLAATKKFDIKYPVVLDNDYSTWTAYRNRYWPRKYLVDIDGFIVYDHIGEGGYEETEKKIQELLRERAVALNTEEAIAKDMVKPTQAENVDFTKTRSPEIYFGAARNLELGNGDSQRIGEQTLKAPETPGKNKLYLDGKWEFTEEFATNESKEAKIIFRYEAEKVFFVGSADTTVRVRILRDGKPIGAAAGKDVIMNNGDAVVNIHSNQLYRLIEDPAGHGEHTLEIIIENPGLKAFTFTFG</sequence>
<protein>
    <submittedName>
        <fullName evidence="2">Thiol-disulfide isomerase</fullName>
    </submittedName>
</protein>
<accession>A0A2M6WIR0</accession>
<dbReference type="InterPro" id="IPR013766">
    <property type="entry name" value="Thioredoxin_domain"/>
</dbReference>
<proteinExistence type="predicted"/>
<name>A0A2M6WIR0_9BACT</name>
<keyword evidence="2" id="KW-0413">Isomerase</keyword>
<dbReference type="Gene3D" id="2.60.120.260">
    <property type="entry name" value="Galactose-binding domain-like"/>
    <property type="match status" value="1"/>
</dbReference>
<organism evidence="2 3">
    <name type="scientific">Candidatus Harrisonbacteria bacterium CG10_big_fil_rev_8_21_14_0_10_42_17</name>
    <dbReference type="NCBI Taxonomy" id="1974584"/>
    <lineage>
        <taxon>Bacteria</taxon>
        <taxon>Candidatus Harrisoniibacteriota</taxon>
    </lineage>
</organism>
<dbReference type="InterPro" id="IPR000866">
    <property type="entry name" value="AhpC/TSA"/>
</dbReference>
<dbReference type="PANTHER" id="PTHR42852">
    <property type="entry name" value="THIOL:DISULFIDE INTERCHANGE PROTEIN DSBE"/>
    <property type="match status" value="1"/>
</dbReference>
<dbReference type="Gene3D" id="3.40.30.10">
    <property type="entry name" value="Glutaredoxin"/>
    <property type="match status" value="1"/>
</dbReference>
<dbReference type="Pfam" id="PF00578">
    <property type="entry name" value="AhpC-TSA"/>
    <property type="match status" value="1"/>
</dbReference>
<dbReference type="Proteomes" id="UP000228635">
    <property type="component" value="Unassembled WGS sequence"/>
</dbReference>
<evidence type="ECO:0000313" key="3">
    <source>
        <dbReference type="Proteomes" id="UP000228635"/>
    </source>
</evidence>
<dbReference type="AlphaFoldDB" id="A0A2M6WIR0"/>
<dbReference type="PANTHER" id="PTHR42852:SF13">
    <property type="entry name" value="PROTEIN DIPZ"/>
    <property type="match status" value="1"/>
</dbReference>
<comment type="caution">
    <text evidence="2">The sequence shown here is derived from an EMBL/GenBank/DDBJ whole genome shotgun (WGS) entry which is preliminary data.</text>
</comment>
<dbReference type="EMBL" id="PFBA01000013">
    <property type="protein sequence ID" value="PIT92687.1"/>
    <property type="molecule type" value="Genomic_DNA"/>
</dbReference>
<evidence type="ECO:0000259" key="1">
    <source>
        <dbReference type="PROSITE" id="PS51352"/>
    </source>
</evidence>
<dbReference type="InterPro" id="IPR036249">
    <property type="entry name" value="Thioredoxin-like_sf"/>
</dbReference>
<dbReference type="Pfam" id="PF17991">
    <property type="entry name" value="Thioredoxin_10"/>
    <property type="match status" value="1"/>
</dbReference>
<gene>
    <name evidence="2" type="ORF">COU08_01610</name>
</gene>
<dbReference type="InterPro" id="IPR050553">
    <property type="entry name" value="Thioredoxin_ResA/DsbE_sf"/>
</dbReference>
<dbReference type="SUPFAM" id="SSF52833">
    <property type="entry name" value="Thioredoxin-like"/>
    <property type="match status" value="1"/>
</dbReference>
<evidence type="ECO:0000313" key="2">
    <source>
        <dbReference type="EMBL" id="PIT92687.1"/>
    </source>
</evidence>
<reference evidence="3" key="1">
    <citation type="submission" date="2017-09" db="EMBL/GenBank/DDBJ databases">
        <title>Depth-based differentiation of microbial function through sediment-hosted aquifers and enrichment of novel symbionts in the deep terrestrial subsurface.</title>
        <authorList>
            <person name="Probst A.J."/>
            <person name="Ladd B."/>
            <person name="Jarett J.K."/>
            <person name="Geller-Mcgrath D.E."/>
            <person name="Sieber C.M.K."/>
            <person name="Emerson J.B."/>
            <person name="Anantharaman K."/>
            <person name="Thomas B.C."/>
            <person name="Malmstrom R."/>
            <person name="Stieglmeier M."/>
            <person name="Klingl A."/>
            <person name="Woyke T."/>
            <person name="Ryan C.M."/>
            <person name="Banfield J.F."/>
        </authorList>
    </citation>
    <scope>NUCLEOTIDE SEQUENCE [LARGE SCALE GENOMIC DNA]</scope>
</reference>
<feature type="domain" description="Thioredoxin" evidence="1">
    <location>
        <begin position="5"/>
        <end position="153"/>
    </location>
</feature>
<dbReference type="PROSITE" id="PS51352">
    <property type="entry name" value="THIOREDOXIN_2"/>
    <property type="match status" value="1"/>
</dbReference>